<evidence type="ECO:0000256" key="4">
    <source>
        <dbReference type="ARBA" id="ARBA00029447"/>
    </source>
</evidence>
<comment type="similarity">
    <text evidence="4">Belongs to the methyl-accepting chemotaxis (MCP) protein family.</text>
</comment>
<dbReference type="SMART" id="SM00304">
    <property type="entry name" value="HAMP"/>
    <property type="match status" value="1"/>
</dbReference>
<keyword evidence="7" id="KW-0732">Signal</keyword>
<protein>
    <submittedName>
        <fullName evidence="10">Methyl-accepting chemotaxis protein</fullName>
    </submittedName>
</protein>
<dbReference type="OrthoDB" id="1115140at2"/>
<dbReference type="Pfam" id="PF00015">
    <property type="entry name" value="MCPsignal"/>
    <property type="match status" value="1"/>
</dbReference>
<dbReference type="PANTHER" id="PTHR32089">
    <property type="entry name" value="METHYL-ACCEPTING CHEMOTAXIS PROTEIN MCPB"/>
    <property type="match status" value="1"/>
</dbReference>
<dbReference type="Proteomes" id="UP000292564">
    <property type="component" value="Unassembled WGS sequence"/>
</dbReference>
<feature type="chain" id="PRO_5020287868" evidence="7">
    <location>
        <begin position="29"/>
        <end position="536"/>
    </location>
</feature>
<sequence>MFSRLRVGHRLAVCFALLIALLSATATAGWQGMHTQNEVEQRIAELSTAREAMQQFIYEVADVTGWQGLLIADASVVGGVAATDPKSYNRAGELEAKDALYAAIDAAEKAPFTAAEHAEVAKLRGIWDGFFVDDDRIVTLLRQDTLAARAEALKSINEGVSNDAYTRSIEINDRVRESTQARTDALKAEAARARTMGNVMLGSTLAAAVLLAVTAAVAVTRSIVRPLRTVTQTLGRLAEGDLTARTGVQRRDELGALGTAVDASGQALQTAMRQVLTGAGAVAELSGRLSGVAERMAASAYQARRRATDVSGAADNVRTSLRTVVAGSGDVGTAIARIGSSAEAAAQIASEAVTTATDTAATITRLGTSSTEISNIVALIDGIAAQTNLLALNATIEAARAGDQGKGFAVVAGEVKDLAQETARATGDISGKVRTIQTDTGSAIHAIDAISDVIRRIDDFQETVATAIDEQTHATRLINDSLNEAADSSDQIAATIAELAETTENTAREVEEAAGTATELAAASTALHTAIAEFTV</sequence>
<dbReference type="EMBL" id="SHKY01000001">
    <property type="protein sequence ID" value="RZU54445.1"/>
    <property type="molecule type" value="Genomic_DNA"/>
</dbReference>
<comment type="caution">
    <text evidence="10">The sequence shown here is derived from an EMBL/GenBank/DDBJ whole genome shotgun (WGS) entry which is preliminary data.</text>
</comment>
<dbReference type="SMART" id="SM00283">
    <property type="entry name" value="MA"/>
    <property type="match status" value="1"/>
</dbReference>
<evidence type="ECO:0000313" key="10">
    <source>
        <dbReference type="EMBL" id="RZU54445.1"/>
    </source>
</evidence>
<dbReference type="Gene3D" id="1.10.287.950">
    <property type="entry name" value="Methyl-accepting chemotaxis protein"/>
    <property type="match status" value="1"/>
</dbReference>
<evidence type="ECO:0000256" key="6">
    <source>
        <dbReference type="SAM" id="Phobius"/>
    </source>
</evidence>
<evidence type="ECO:0000259" key="9">
    <source>
        <dbReference type="PROSITE" id="PS50885"/>
    </source>
</evidence>
<dbReference type="InterPro" id="IPR004089">
    <property type="entry name" value="MCPsignal_dom"/>
</dbReference>
<proteinExistence type="inferred from homology"/>
<evidence type="ECO:0000256" key="2">
    <source>
        <dbReference type="ARBA" id="ARBA00022989"/>
    </source>
</evidence>
<keyword evidence="2 6" id="KW-1133">Transmembrane helix</keyword>
<keyword evidence="1 6" id="KW-0812">Transmembrane</keyword>
<evidence type="ECO:0000313" key="11">
    <source>
        <dbReference type="Proteomes" id="UP000292564"/>
    </source>
</evidence>
<evidence type="ECO:0000256" key="1">
    <source>
        <dbReference type="ARBA" id="ARBA00022692"/>
    </source>
</evidence>
<keyword evidence="6" id="KW-0472">Membrane</keyword>
<dbReference type="InterPro" id="IPR003660">
    <property type="entry name" value="HAMP_dom"/>
</dbReference>
<dbReference type="SUPFAM" id="SSF58104">
    <property type="entry name" value="Methyl-accepting chemotaxis protein (MCP) signaling domain"/>
    <property type="match status" value="1"/>
</dbReference>
<dbReference type="GO" id="GO:0016020">
    <property type="term" value="C:membrane"/>
    <property type="evidence" value="ECO:0007669"/>
    <property type="project" value="InterPro"/>
</dbReference>
<dbReference type="AlphaFoldDB" id="A0A4Q7ZV30"/>
<evidence type="ECO:0000259" key="8">
    <source>
        <dbReference type="PROSITE" id="PS50111"/>
    </source>
</evidence>
<dbReference type="PROSITE" id="PS50111">
    <property type="entry name" value="CHEMOTAXIS_TRANSDUC_2"/>
    <property type="match status" value="1"/>
</dbReference>
<dbReference type="Pfam" id="PF00672">
    <property type="entry name" value="HAMP"/>
    <property type="match status" value="1"/>
</dbReference>
<gene>
    <name evidence="10" type="ORF">EV385_6396</name>
</gene>
<evidence type="ECO:0000256" key="5">
    <source>
        <dbReference type="PROSITE-ProRule" id="PRU00284"/>
    </source>
</evidence>
<dbReference type="CDD" id="cd06225">
    <property type="entry name" value="HAMP"/>
    <property type="match status" value="1"/>
</dbReference>
<keyword evidence="3 5" id="KW-0807">Transducer</keyword>
<feature type="domain" description="Methyl-accepting transducer" evidence="8">
    <location>
        <begin position="278"/>
        <end position="521"/>
    </location>
</feature>
<feature type="signal peptide" evidence="7">
    <location>
        <begin position="1"/>
        <end position="28"/>
    </location>
</feature>
<dbReference type="PANTHER" id="PTHR32089:SF112">
    <property type="entry name" value="LYSOZYME-LIKE PROTEIN-RELATED"/>
    <property type="match status" value="1"/>
</dbReference>
<organism evidence="10 11">
    <name type="scientific">Krasilnikovia cinnamomea</name>
    <dbReference type="NCBI Taxonomy" id="349313"/>
    <lineage>
        <taxon>Bacteria</taxon>
        <taxon>Bacillati</taxon>
        <taxon>Actinomycetota</taxon>
        <taxon>Actinomycetes</taxon>
        <taxon>Micromonosporales</taxon>
        <taxon>Micromonosporaceae</taxon>
        <taxon>Krasilnikovia</taxon>
    </lineage>
</organism>
<dbReference type="GO" id="GO:0007165">
    <property type="term" value="P:signal transduction"/>
    <property type="evidence" value="ECO:0007669"/>
    <property type="project" value="UniProtKB-KW"/>
</dbReference>
<evidence type="ECO:0000256" key="3">
    <source>
        <dbReference type="ARBA" id="ARBA00023224"/>
    </source>
</evidence>
<feature type="transmembrane region" description="Helical" evidence="6">
    <location>
        <begin position="199"/>
        <end position="219"/>
    </location>
</feature>
<evidence type="ECO:0000256" key="7">
    <source>
        <dbReference type="SAM" id="SignalP"/>
    </source>
</evidence>
<reference evidence="10 11" key="1">
    <citation type="submission" date="2019-02" db="EMBL/GenBank/DDBJ databases">
        <title>Sequencing the genomes of 1000 actinobacteria strains.</title>
        <authorList>
            <person name="Klenk H.-P."/>
        </authorList>
    </citation>
    <scope>NUCLEOTIDE SEQUENCE [LARGE SCALE GENOMIC DNA]</scope>
    <source>
        <strain evidence="10 11">DSM 45162</strain>
    </source>
</reference>
<feature type="domain" description="HAMP" evidence="9">
    <location>
        <begin position="221"/>
        <end position="273"/>
    </location>
</feature>
<dbReference type="PROSITE" id="PS50885">
    <property type="entry name" value="HAMP"/>
    <property type="match status" value="1"/>
</dbReference>
<keyword evidence="11" id="KW-1185">Reference proteome</keyword>
<accession>A0A4Q7ZV30</accession>
<name>A0A4Q7ZV30_9ACTN</name>